<name>A0AAD9FNU3_PAPLA</name>
<feature type="compositionally biased region" description="Polar residues" evidence="1">
    <location>
        <begin position="74"/>
        <end position="84"/>
    </location>
</feature>
<reference evidence="2" key="1">
    <citation type="submission" date="2023-02" db="EMBL/GenBank/DDBJ databases">
        <title>Identification and recombinant expression of a fungal hydrolase from Papiliotrema laurentii that hydrolyzes apple cutin and clears colloidal polyester polyurethane.</title>
        <authorList>
            <consortium name="DOE Joint Genome Institute"/>
            <person name="Roman V.A."/>
            <person name="Bojanowski C."/>
            <person name="Crable B.R."/>
            <person name="Wagner D.N."/>
            <person name="Hung C.S."/>
            <person name="Nadeau L.J."/>
            <person name="Schratz L."/>
            <person name="Haridas S."/>
            <person name="Pangilinan J."/>
            <person name="Lipzen A."/>
            <person name="Na H."/>
            <person name="Yan M."/>
            <person name="Ng V."/>
            <person name="Grigoriev I.V."/>
            <person name="Spatafora J.W."/>
            <person name="Barlow D."/>
            <person name="Biffinger J."/>
            <person name="Kelley-Loughnane N."/>
            <person name="Varaljay V.A."/>
            <person name="Crookes-Goodson W.J."/>
        </authorList>
    </citation>
    <scope>NUCLEOTIDE SEQUENCE</scope>
    <source>
        <strain evidence="2">5307AH</strain>
    </source>
</reference>
<protein>
    <submittedName>
        <fullName evidence="2">Uncharacterized protein</fullName>
    </submittedName>
</protein>
<accession>A0AAD9FNU3</accession>
<sequence>MHARIPTISYHGSTFSRIAPPFQPRGYDVTGNVSTHACRCSLCHPHDDQTQRLLHHSHSPYPSDLIMFGRSKKTSSGANSASPTSPTPERIRSKQPFSAVPLEQRRRGEGHVPLDKLLQVYDDYPLLVKDYENLSERFRLAEEETDRVNRHREELQAELDQERAGREEDKIRAREAKEQAERDTNRKVRDELDPKIAELERRLKEMTNERDEYRDELKARTTKMDGWVGQLARLHGESAQQAEREAKAAEERQKVLERSRKLNLEILEGLREISVSPLKSHKANSTAPSSQHGREERKGAEERKSTRTGSAFTEGESRVRGRKFDAADGEWS</sequence>
<dbReference type="AlphaFoldDB" id="A0AAD9FNU3"/>
<comment type="caution">
    <text evidence="2">The sequence shown here is derived from an EMBL/GenBank/DDBJ whole genome shotgun (WGS) entry which is preliminary data.</text>
</comment>
<gene>
    <name evidence="2" type="ORF">DB88DRAFT_83551</name>
</gene>
<proteinExistence type="predicted"/>
<feature type="compositionally biased region" description="Basic and acidic residues" evidence="1">
    <location>
        <begin position="292"/>
        <end position="305"/>
    </location>
</feature>
<feature type="region of interest" description="Disordered" evidence="1">
    <location>
        <begin position="143"/>
        <end position="193"/>
    </location>
</feature>
<dbReference type="EMBL" id="JAODAN010000010">
    <property type="protein sequence ID" value="KAK1921823.1"/>
    <property type="molecule type" value="Genomic_DNA"/>
</dbReference>
<evidence type="ECO:0000313" key="3">
    <source>
        <dbReference type="Proteomes" id="UP001182556"/>
    </source>
</evidence>
<organism evidence="2 3">
    <name type="scientific">Papiliotrema laurentii</name>
    <name type="common">Cryptococcus laurentii</name>
    <dbReference type="NCBI Taxonomy" id="5418"/>
    <lineage>
        <taxon>Eukaryota</taxon>
        <taxon>Fungi</taxon>
        <taxon>Dikarya</taxon>
        <taxon>Basidiomycota</taxon>
        <taxon>Agaricomycotina</taxon>
        <taxon>Tremellomycetes</taxon>
        <taxon>Tremellales</taxon>
        <taxon>Rhynchogastremaceae</taxon>
        <taxon>Papiliotrema</taxon>
    </lineage>
</organism>
<feature type="region of interest" description="Disordered" evidence="1">
    <location>
        <begin position="64"/>
        <end position="107"/>
    </location>
</feature>
<feature type="region of interest" description="Disordered" evidence="1">
    <location>
        <begin position="273"/>
        <end position="332"/>
    </location>
</feature>
<evidence type="ECO:0000256" key="1">
    <source>
        <dbReference type="SAM" id="MobiDB-lite"/>
    </source>
</evidence>
<dbReference type="Proteomes" id="UP001182556">
    <property type="component" value="Unassembled WGS sequence"/>
</dbReference>
<keyword evidence="3" id="KW-1185">Reference proteome</keyword>
<feature type="compositionally biased region" description="Basic and acidic residues" evidence="1">
    <location>
        <begin position="315"/>
        <end position="326"/>
    </location>
</feature>
<evidence type="ECO:0000313" key="2">
    <source>
        <dbReference type="EMBL" id="KAK1921823.1"/>
    </source>
</evidence>